<protein>
    <submittedName>
        <fullName evidence="2">Uncharacterized protein</fullName>
    </submittedName>
</protein>
<sequence>MPLAAPPTPPCLSPALSGSFQRRSRLPQSGFPPASFTCSGPTGSAVAREREREGGGQVRSHQVHPGNCPGPERVALRRSVWVQSPLALPFVEGGGVQRGGMAVATPELNLSIQFLYNPDENLQMEHGR</sequence>
<comment type="caution">
    <text evidence="2">The sequence shown here is derived from an EMBL/GenBank/DDBJ whole genome shotgun (WGS) entry which is preliminary data.</text>
</comment>
<keyword evidence="3" id="KW-1185">Reference proteome</keyword>
<feature type="region of interest" description="Disordered" evidence="1">
    <location>
        <begin position="1"/>
        <end position="70"/>
    </location>
</feature>
<dbReference type="AlphaFoldDB" id="A0AA40HDM3"/>
<name>A0AA40HDM3_CNENI</name>
<evidence type="ECO:0000256" key="1">
    <source>
        <dbReference type="SAM" id="MobiDB-lite"/>
    </source>
</evidence>
<feature type="compositionally biased region" description="Pro residues" evidence="1">
    <location>
        <begin position="1"/>
        <end position="12"/>
    </location>
</feature>
<proteinExistence type="predicted"/>
<accession>A0AA40HDM3</accession>
<organism evidence="2 3">
    <name type="scientific">Cnephaeus nilssonii</name>
    <name type="common">Northern bat</name>
    <name type="synonym">Eptesicus nilssonii</name>
    <dbReference type="NCBI Taxonomy" id="3371016"/>
    <lineage>
        <taxon>Eukaryota</taxon>
        <taxon>Metazoa</taxon>
        <taxon>Chordata</taxon>
        <taxon>Craniata</taxon>
        <taxon>Vertebrata</taxon>
        <taxon>Euteleostomi</taxon>
        <taxon>Mammalia</taxon>
        <taxon>Eutheria</taxon>
        <taxon>Laurasiatheria</taxon>
        <taxon>Chiroptera</taxon>
        <taxon>Yangochiroptera</taxon>
        <taxon>Vespertilionidae</taxon>
        <taxon>Cnephaeus</taxon>
    </lineage>
</organism>
<dbReference type="EMBL" id="JAULJE010000022">
    <property type="protein sequence ID" value="KAK1329304.1"/>
    <property type="molecule type" value="Genomic_DNA"/>
</dbReference>
<dbReference type="Proteomes" id="UP001177744">
    <property type="component" value="Unassembled WGS sequence"/>
</dbReference>
<reference evidence="2" key="1">
    <citation type="submission" date="2023-06" db="EMBL/GenBank/DDBJ databases">
        <title>Reference genome for the Northern bat (Eptesicus nilssonii), a most northern bat species.</title>
        <authorList>
            <person name="Laine V.N."/>
            <person name="Pulliainen A.T."/>
            <person name="Lilley T.M."/>
        </authorList>
    </citation>
    <scope>NUCLEOTIDE SEQUENCE</scope>
    <source>
        <strain evidence="2">BLF_Eptnil</strain>
        <tissue evidence="2">Kidney</tissue>
    </source>
</reference>
<evidence type="ECO:0000313" key="3">
    <source>
        <dbReference type="Proteomes" id="UP001177744"/>
    </source>
</evidence>
<gene>
    <name evidence="2" type="ORF">QTO34_011485</name>
</gene>
<evidence type="ECO:0000313" key="2">
    <source>
        <dbReference type="EMBL" id="KAK1329304.1"/>
    </source>
</evidence>